<evidence type="ECO:0000256" key="2">
    <source>
        <dbReference type="ARBA" id="ARBA00004953"/>
    </source>
</evidence>
<comment type="similarity">
    <text evidence="3 9">Belongs to the CobD/CbiB family.</text>
</comment>
<evidence type="ECO:0000256" key="3">
    <source>
        <dbReference type="ARBA" id="ARBA00006263"/>
    </source>
</evidence>
<evidence type="ECO:0000313" key="10">
    <source>
        <dbReference type="EMBL" id="UUX48191.1"/>
    </source>
</evidence>
<dbReference type="GO" id="GO:0005886">
    <property type="term" value="C:plasma membrane"/>
    <property type="evidence" value="ECO:0007669"/>
    <property type="project" value="UniProtKB-SubCell"/>
</dbReference>
<proteinExistence type="inferred from homology"/>
<comment type="subcellular location">
    <subcellularLocation>
        <location evidence="1 9">Cell membrane</location>
        <topology evidence="1 9">Multi-pass membrane protein</topology>
    </subcellularLocation>
</comment>
<evidence type="ECO:0000256" key="7">
    <source>
        <dbReference type="ARBA" id="ARBA00022989"/>
    </source>
</evidence>
<protein>
    <recommendedName>
        <fullName evidence="9">Cobalamin biosynthesis protein CobD</fullName>
    </recommendedName>
</protein>
<dbReference type="GO" id="GO:0015420">
    <property type="term" value="F:ABC-type vitamin B12 transporter activity"/>
    <property type="evidence" value="ECO:0007669"/>
    <property type="project" value="UniProtKB-UniRule"/>
</dbReference>
<dbReference type="AlphaFoldDB" id="A0A9J7ALZ4"/>
<evidence type="ECO:0000256" key="6">
    <source>
        <dbReference type="ARBA" id="ARBA00022692"/>
    </source>
</evidence>
<dbReference type="Proteomes" id="UP001060336">
    <property type="component" value="Chromosome"/>
</dbReference>
<dbReference type="InterPro" id="IPR004485">
    <property type="entry name" value="Cobalamin_biosynth_CobD/CbiB"/>
</dbReference>
<evidence type="ECO:0000256" key="5">
    <source>
        <dbReference type="ARBA" id="ARBA00022573"/>
    </source>
</evidence>
<reference evidence="10" key="1">
    <citation type="submission" date="2022-08" db="EMBL/GenBank/DDBJ databases">
        <title>Nisaea acidiphila sp. nov., isolated from a marine algal debris and emended description of the genus Nisaea Urios et al. 2008.</title>
        <authorList>
            <person name="Kwon K."/>
        </authorList>
    </citation>
    <scope>NUCLEOTIDE SEQUENCE</scope>
    <source>
        <strain evidence="10">MEBiC11861</strain>
    </source>
</reference>
<organism evidence="10 11">
    <name type="scientific">Nisaea acidiphila</name>
    <dbReference type="NCBI Taxonomy" id="1862145"/>
    <lineage>
        <taxon>Bacteria</taxon>
        <taxon>Pseudomonadati</taxon>
        <taxon>Pseudomonadota</taxon>
        <taxon>Alphaproteobacteria</taxon>
        <taxon>Rhodospirillales</taxon>
        <taxon>Thalassobaculaceae</taxon>
        <taxon>Nisaea</taxon>
    </lineage>
</organism>
<accession>A0A9J7ALZ4</accession>
<dbReference type="RefSeq" id="WP_257766699.1">
    <property type="nucleotide sequence ID" value="NZ_CP102480.1"/>
</dbReference>
<keyword evidence="4 9" id="KW-1003">Cell membrane</keyword>
<comment type="function">
    <text evidence="9">Converts cobyric acid to cobinamide by the addition of aminopropanol on the F carboxylic group.</text>
</comment>
<sequence length="326" mass="34499">MSEDIFASAGGILFLALILDALVGDPPALWKRVPHPVVLFGNAIGWAETRWNAGTETDEERRRNGVILAVCLLVAAAALGWLLHRAVSFLAYGWLLEAAIASVFLAQRSLYDHVRAVAIGFGEDGLPGARRAVSLIVGRDPEQLDEAGVCRAAIETAAENFSDGVVAPAFWYLLAGLPGLLAYKALNTADSMIGHRNARYIDFGRAAARLDDFANLVPARISAGLFWAAAFVLPDADPRASFRATFRDAGKHRSPNAGWPEAATAGALGLRLAGPRVYGGETVEDAWMGNGRAAAAPADILRALSLFRLACLALLLAVGGCTLLSL</sequence>
<comment type="pathway">
    <text evidence="2 9">Cofactor biosynthesis; adenosylcobalamin biosynthesis.</text>
</comment>
<dbReference type="PANTHER" id="PTHR34308">
    <property type="entry name" value="COBALAMIN BIOSYNTHESIS PROTEIN CBIB"/>
    <property type="match status" value="1"/>
</dbReference>
<feature type="transmembrane region" description="Helical" evidence="9">
    <location>
        <begin position="6"/>
        <end position="23"/>
    </location>
</feature>
<keyword evidence="5 9" id="KW-0169">Cobalamin biosynthesis</keyword>
<keyword evidence="8 9" id="KW-0472">Membrane</keyword>
<dbReference type="GO" id="GO:0048472">
    <property type="term" value="F:threonine-phosphate decarboxylase activity"/>
    <property type="evidence" value="ECO:0007669"/>
    <property type="project" value="InterPro"/>
</dbReference>
<dbReference type="NCBIfam" id="TIGR00380">
    <property type="entry name" value="cobal_cbiB"/>
    <property type="match status" value="1"/>
</dbReference>
<keyword evidence="11" id="KW-1185">Reference proteome</keyword>
<evidence type="ECO:0000256" key="9">
    <source>
        <dbReference type="HAMAP-Rule" id="MF_00024"/>
    </source>
</evidence>
<dbReference type="EMBL" id="CP102480">
    <property type="protein sequence ID" value="UUX48191.1"/>
    <property type="molecule type" value="Genomic_DNA"/>
</dbReference>
<comment type="caution">
    <text evidence="9">Lacks conserved residue(s) required for the propagation of feature annotation.</text>
</comment>
<evidence type="ECO:0000256" key="4">
    <source>
        <dbReference type="ARBA" id="ARBA00022475"/>
    </source>
</evidence>
<keyword evidence="6 9" id="KW-0812">Transmembrane</keyword>
<dbReference type="GO" id="GO:0009236">
    <property type="term" value="P:cobalamin biosynthetic process"/>
    <property type="evidence" value="ECO:0007669"/>
    <property type="project" value="UniProtKB-UniRule"/>
</dbReference>
<name>A0A9J7ALZ4_9PROT</name>
<feature type="transmembrane region" description="Helical" evidence="9">
    <location>
        <begin position="306"/>
        <end position="325"/>
    </location>
</feature>
<dbReference type="KEGG" id="naci:NUH88_12270"/>
<evidence type="ECO:0000313" key="11">
    <source>
        <dbReference type="Proteomes" id="UP001060336"/>
    </source>
</evidence>
<feature type="transmembrane region" description="Helical" evidence="9">
    <location>
        <begin position="89"/>
        <end position="106"/>
    </location>
</feature>
<dbReference type="PANTHER" id="PTHR34308:SF1">
    <property type="entry name" value="COBALAMIN BIOSYNTHESIS PROTEIN CBIB"/>
    <property type="match status" value="1"/>
</dbReference>
<dbReference type="HAMAP" id="MF_00024">
    <property type="entry name" value="CobD_CbiB"/>
    <property type="match status" value="1"/>
</dbReference>
<evidence type="ECO:0000256" key="1">
    <source>
        <dbReference type="ARBA" id="ARBA00004651"/>
    </source>
</evidence>
<evidence type="ECO:0000256" key="8">
    <source>
        <dbReference type="ARBA" id="ARBA00023136"/>
    </source>
</evidence>
<keyword evidence="7 9" id="KW-1133">Transmembrane helix</keyword>
<dbReference type="Pfam" id="PF03186">
    <property type="entry name" value="CobD_Cbib"/>
    <property type="match status" value="1"/>
</dbReference>
<gene>
    <name evidence="10" type="primary">cbiB</name>
    <name evidence="9" type="synonym">cobD</name>
    <name evidence="10" type="ORF">NUH88_12270</name>
</gene>
<feature type="transmembrane region" description="Helical" evidence="9">
    <location>
        <begin position="65"/>
        <end position="83"/>
    </location>
</feature>